<dbReference type="PANTHER" id="PTHR11465:SF23">
    <property type="entry name" value="CATALASE-2"/>
    <property type="match status" value="1"/>
</dbReference>
<dbReference type="InterPro" id="IPR011614">
    <property type="entry name" value="Catalase_core"/>
</dbReference>
<dbReference type="GO" id="GO:0020037">
    <property type="term" value="F:heme binding"/>
    <property type="evidence" value="ECO:0007669"/>
    <property type="project" value="InterPro"/>
</dbReference>
<dbReference type="EC" id="1.11.1.6" evidence="4"/>
<dbReference type="SUPFAM" id="SSF56634">
    <property type="entry name" value="Heme-dependent catalase-like"/>
    <property type="match status" value="1"/>
</dbReference>
<dbReference type="PIRSF" id="PIRSF038928">
    <property type="entry name" value="Catalase_clade1-3"/>
    <property type="match status" value="1"/>
</dbReference>
<evidence type="ECO:0000256" key="3">
    <source>
        <dbReference type="ARBA" id="ARBA00005329"/>
    </source>
</evidence>
<dbReference type="InterPro" id="IPR002226">
    <property type="entry name" value="Catalase_haem_BS"/>
</dbReference>
<evidence type="ECO:0000256" key="9">
    <source>
        <dbReference type="ARBA" id="ARBA00023002"/>
    </source>
</evidence>
<dbReference type="EMBL" id="SHKW01000001">
    <property type="protein sequence ID" value="RZU42190.1"/>
    <property type="molecule type" value="Genomic_DNA"/>
</dbReference>
<keyword evidence="11" id="KW-0376">Hydrogen peroxide</keyword>
<dbReference type="GO" id="GO:0042744">
    <property type="term" value="P:hydrogen peroxide catabolic process"/>
    <property type="evidence" value="ECO:0007669"/>
    <property type="project" value="UniProtKB-KW"/>
</dbReference>
<dbReference type="Proteomes" id="UP000292958">
    <property type="component" value="Unassembled WGS sequence"/>
</dbReference>
<dbReference type="GO" id="GO:0005737">
    <property type="term" value="C:cytoplasm"/>
    <property type="evidence" value="ECO:0007669"/>
    <property type="project" value="TreeGrafter"/>
</dbReference>
<dbReference type="InterPro" id="IPR010582">
    <property type="entry name" value="Catalase_immune_responsive"/>
</dbReference>
<accession>A0A4Q7YWU7</accession>
<comment type="function">
    <text evidence="2">Decomposes hydrogen peroxide into water and oxygen; serves to protect cells from the toxic effects of hydrogen peroxide.</text>
</comment>
<dbReference type="GO" id="GO:0004096">
    <property type="term" value="F:catalase activity"/>
    <property type="evidence" value="ECO:0007669"/>
    <property type="project" value="UniProtKB-EC"/>
</dbReference>
<sequence>MKTKLAVVLLFSGSLVYGQQQTKTLTTNAGAPVADNQDSLTTGNDGPVLLQDLHLIDKLQTFDRERIPERVVHARGVGAHGFFVSYGDESQYTKADFLNAKDKQTPVFVRFSTVMNPTGSAETGTRDPRGFAVKFYTQQGNYDIVGINQPVFFIRDAIKFPDFVHAMKPSPVTNRQDQTRQWDFLSLEKESTNMMTYMYLDSGTPLNNRQMDGWGVHAFRWVNAQGKVVYVKYKWTSMQGYLNTNPRTLAAALLKDPQEATDDLYREIGKGNFPSWELSVQIATPEQLAKLDFDPFDDTKIWPESIFPQTKIGKMTLNKMPDNYFQDTEQAAFAPGNLVPGIEPSPDRMLQGRLFSYLDTQRYRIGPNFQQLPINRPISPVNSYNQNGHMDTRETHGDYNYQPNRAQNTMGENPAFDYSPVELGATTVHQPIRIKDEYRQAGELYRSASKADQDDLIANLVHDLSQVTNPDITLEMVSHFYKADKQYGTRVAEGLHIDVQQVVERAAKL</sequence>
<evidence type="ECO:0000256" key="8">
    <source>
        <dbReference type="ARBA" id="ARBA00022723"/>
    </source>
</evidence>
<dbReference type="AlphaFoldDB" id="A0A4Q7YWU7"/>
<evidence type="ECO:0000313" key="14">
    <source>
        <dbReference type="EMBL" id="RZU42190.1"/>
    </source>
</evidence>
<evidence type="ECO:0000256" key="12">
    <source>
        <dbReference type="PIRSR" id="PIRSR038928-2"/>
    </source>
</evidence>
<dbReference type="InterPro" id="IPR020835">
    <property type="entry name" value="Catalase_sf"/>
</dbReference>
<evidence type="ECO:0000259" key="13">
    <source>
        <dbReference type="SMART" id="SM01060"/>
    </source>
</evidence>
<gene>
    <name evidence="14" type="ORF">BDD14_3738</name>
</gene>
<dbReference type="OrthoDB" id="9760293at2"/>
<dbReference type="CDD" id="cd08154">
    <property type="entry name" value="catalase_clade_1"/>
    <property type="match status" value="1"/>
</dbReference>
<evidence type="ECO:0000256" key="1">
    <source>
        <dbReference type="ARBA" id="ARBA00001971"/>
    </source>
</evidence>
<evidence type="ECO:0000256" key="4">
    <source>
        <dbReference type="ARBA" id="ARBA00012314"/>
    </source>
</evidence>
<dbReference type="Pfam" id="PF06628">
    <property type="entry name" value="Catalase-rel"/>
    <property type="match status" value="1"/>
</dbReference>
<keyword evidence="10 12" id="KW-0408">Iron</keyword>
<evidence type="ECO:0000256" key="5">
    <source>
        <dbReference type="ARBA" id="ARBA00014132"/>
    </source>
</evidence>
<evidence type="ECO:0000256" key="10">
    <source>
        <dbReference type="ARBA" id="ARBA00023004"/>
    </source>
</evidence>
<keyword evidence="9" id="KW-0560">Oxidoreductase</keyword>
<dbReference type="PROSITE" id="PS51402">
    <property type="entry name" value="CATALASE_3"/>
    <property type="match status" value="1"/>
</dbReference>
<keyword evidence="7 12" id="KW-0349">Heme</keyword>
<dbReference type="Gene3D" id="2.40.180.10">
    <property type="entry name" value="Catalase core domain"/>
    <property type="match status" value="1"/>
</dbReference>
<keyword evidence="15" id="KW-1185">Reference proteome</keyword>
<comment type="caution">
    <text evidence="14">The sequence shown here is derived from an EMBL/GenBank/DDBJ whole genome shotgun (WGS) entry which is preliminary data.</text>
</comment>
<comment type="similarity">
    <text evidence="3">Belongs to the catalase family.</text>
</comment>
<keyword evidence="8 12" id="KW-0479">Metal-binding</keyword>
<evidence type="ECO:0000313" key="15">
    <source>
        <dbReference type="Proteomes" id="UP000292958"/>
    </source>
</evidence>
<keyword evidence="6" id="KW-0575">Peroxidase</keyword>
<dbReference type="InterPro" id="IPR024711">
    <property type="entry name" value="Catalase_clade1/3"/>
</dbReference>
<comment type="cofactor">
    <cofactor evidence="1 12">
        <name>heme</name>
        <dbReference type="ChEBI" id="CHEBI:30413"/>
    </cofactor>
</comment>
<dbReference type="PRINTS" id="PR00067">
    <property type="entry name" value="CATALASE"/>
</dbReference>
<feature type="binding site" description="axial binding residue" evidence="12">
    <location>
        <position position="357"/>
    </location>
    <ligand>
        <name>heme</name>
        <dbReference type="ChEBI" id="CHEBI:30413"/>
    </ligand>
    <ligandPart>
        <name>Fe</name>
        <dbReference type="ChEBI" id="CHEBI:18248"/>
    </ligandPart>
</feature>
<dbReference type="GO" id="GO:0046872">
    <property type="term" value="F:metal ion binding"/>
    <property type="evidence" value="ECO:0007669"/>
    <property type="project" value="UniProtKB-KW"/>
</dbReference>
<evidence type="ECO:0000256" key="7">
    <source>
        <dbReference type="ARBA" id="ARBA00022617"/>
    </source>
</evidence>
<dbReference type="PANTHER" id="PTHR11465">
    <property type="entry name" value="CATALASE"/>
    <property type="match status" value="1"/>
</dbReference>
<evidence type="ECO:0000256" key="11">
    <source>
        <dbReference type="ARBA" id="ARBA00023324"/>
    </source>
</evidence>
<proteinExistence type="inferred from homology"/>
<reference evidence="14 15" key="1">
    <citation type="submission" date="2019-02" db="EMBL/GenBank/DDBJ databases">
        <title>Genomic Encyclopedia of Archaeal and Bacterial Type Strains, Phase II (KMG-II): from individual species to whole genera.</title>
        <authorList>
            <person name="Goeker M."/>
        </authorList>
    </citation>
    <scope>NUCLEOTIDE SEQUENCE [LARGE SCALE GENOMIC DNA]</scope>
    <source>
        <strain evidence="14 15">DSM 18101</strain>
    </source>
</reference>
<dbReference type="Pfam" id="PF00199">
    <property type="entry name" value="Catalase"/>
    <property type="match status" value="1"/>
</dbReference>
<name>A0A4Q7YWU7_9BACT</name>
<feature type="domain" description="Catalase core" evidence="13">
    <location>
        <begin position="26"/>
        <end position="410"/>
    </location>
</feature>
<evidence type="ECO:0000256" key="6">
    <source>
        <dbReference type="ARBA" id="ARBA00022559"/>
    </source>
</evidence>
<dbReference type="GO" id="GO:0042542">
    <property type="term" value="P:response to hydrogen peroxide"/>
    <property type="evidence" value="ECO:0007669"/>
    <property type="project" value="TreeGrafter"/>
</dbReference>
<dbReference type="RefSeq" id="WP_130419977.1">
    <property type="nucleotide sequence ID" value="NZ_SHKW01000001.1"/>
</dbReference>
<dbReference type="PROSITE" id="PS00437">
    <property type="entry name" value="CATALASE_1"/>
    <property type="match status" value="1"/>
</dbReference>
<protein>
    <recommendedName>
        <fullName evidence="5">Catalase</fullName>
        <ecNumber evidence="4">1.11.1.6</ecNumber>
    </recommendedName>
</protein>
<dbReference type="SMART" id="SM01060">
    <property type="entry name" value="Catalase"/>
    <property type="match status" value="1"/>
</dbReference>
<evidence type="ECO:0000256" key="2">
    <source>
        <dbReference type="ARBA" id="ARBA00002974"/>
    </source>
</evidence>
<dbReference type="InterPro" id="IPR018028">
    <property type="entry name" value="Catalase"/>
</dbReference>
<organism evidence="14 15">
    <name type="scientific">Edaphobacter modestus</name>
    <dbReference type="NCBI Taxonomy" id="388466"/>
    <lineage>
        <taxon>Bacteria</taxon>
        <taxon>Pseudomonadati</taxon>
        <taxon>Acidobacteriota</taxon>
        <taxon>Terriglobia</taxon>
        <taxon>Terriglobales</taxon>
        <taxon>Acidobacteriaceae</taxon>
        <taxon>Edaphobacter</taxon>
    </lineage>
</organism>